<feature type="transmembrane region" description="Helical" evidence="6">
    <location>
        <begin position="194"/>
        <end position="216"/>
    </location>
</feature>
<evidence type="ECO:0000256" key="1">
    <source>
        <dbReference type="ARBA" id="ARBA00004141"/>
    </source>
</evidence>
<comment type="caution">
    <text evidence="7">The sequence shown here is derived from an EMBL/GenBank/DDBJ whole genome shotgun (WGS) entry which is preliminary data.</text>
</comment>
<keyword evidence="5 6" id="KW-0472">Membrane</keyword>
<evidence type="ECO:0000313" key="7">
    <source>
        <dbReference type="EMBL" id="RXR19254.1"/>
    </source>
</evidence>
<sequence>MTEKAFKITNKEKVLLFLYFGIGFFEIIAEYYNNTTFMYILKPLLVPILALLYWIKSKEKNSYFLFSLFFVLLANIFFISKDFYSIVIASVFLITYRGLIIYVVMKKVIINSFLPVFLGSIPFGALFIYLTFLTMNELGKGLYIYFVQVLFLSFLGGLSLSNYMIEESKKNFWLLVHVVLFALIQFILVLKLYYLSIIIFQPMSMAFYIIAQFGIYKFMLLSEEKSITE</sequence>
<dbReference type="EMBL" id="SBKO01000002">
    <property type="protein sequence ID" value="RXR19254.1"/>
    <property type="molecule type" value="Genomic_DNA"/>
</dbReference>
<feature type="transmembrane region" description="Helical" evidence="6">
    <location>
        <begin position="86"/>
        <end position="105"/>
    </location>
</feature>
<evidence type="ECO:0000256" key="3">
    <source>
        <dbReference type="ARBA" id="ARBA00022692"/>
    </source>
</evidence>
<evidence type="ECO:0000313" key="8">
    <source>
        <dbReference type="Proteomes" id="UP000290283"/>
    </source>
</evidence>
<dbReference type="Pfam" id="PF07947">
    <property type="entry name" value="YhhN"/>
    <property type="match status" value="1"/>
</dbReference>
<keyword evidence="4 6" id="KW-1133">Transmembrane helix</keyword>
<evidence type="ECO:0000256" key="2">
    <source>
        <dbReference type="ARBA" id="ARBA00007375"/>
    </source>
</evidence>
<accession>A0A4Q1K362</accession>
<keyword evidence="3 6" id="KW-0812">Transmembrane</keyword>
<dbReference type="AlphaFoldDB" id="A0A4Q1K362"/>
<protein>
    <recommendedName>
        <fullName evidence="9">YhhN-like protein</fullName>
    </recommendedName>
</protein>
<evidence type="ECO:0008006" key="9">
    <source>
        <dbReference type="Google" id="ProtNLM"/>
    </source>
</evidence>
<gene>
    <name evidence="7" type="ORF">EQG63_07360</name>
</gene>
<name>A0A4Q1K362_9FLAO</name>
<feature type="transmembrane region" description="Helical" evidence="6">
    <location>
        <begin position="172"/>
        <end position="188"/>
    </location>
</feature>
<feature type="transmembrane region" description="Helical" evidence="6">
    <location>
        <begin position="14"/>
        <end position="32"/>
    </location>
</feature>
<reference evidence="8" key="1">
    <citation type="submission" date="2019-01" db="EMBL/GenBank/DDBJ databases">
        <title>Cytophagaceae bacterium strain CAR-16.</title>
        <authorList>
            <person name="Chen W.-M."/>
        </authorList>
    </citation>
    <scope>NUCLEOTIDE SEQUENCE [LARGE SCALE GENOMIC DNA]</scope>
    <source>
        <strain evidence="8">LLJ-11</strain>
    </source>
</reference>
<keyword evidence="8" id="KW-1185">Reference proteome</keyword>
<comment type="similarity">
    <text evidence="2">Belongs to the TMEM86 family.</text>
</comment>
<dbReference type="Proteomes" id="UP000290283">
    <property type="component" value="Unassembled WGS sequence"/>
</dbReference>
<comment type="subcellular location">
    <subcellularLocation>
        <location evidence="1">Membrane</location>
        <topology evidence="1">Multi-pass membrane protein</topology>
    </subcellularLocation>
</comment>
<feature type="transmembrane region" description="Helical" evidence="6">
    <location>
        <begin position="142"/>
        <end position="160"/>
    </location>
</feature>
<feature type="transmembrane region" description="Helical" evidence="6">
    <location>
        <begin position="112"/>
        <end position="130"/>
    </location>
</feature>
<evidence type="ECO:0000256" key="6">
    <source>
        <dbReference type="SAM" id="Phobius"/>
    </source>
</evidence>
<dbReference type="InterPro" id="IPR012506">
    <property type="entry name" value="TMEM86B-like"/>
</dbReference>
<organism evidence="7 8">
    <name type="scientific">Flavobacterium amnicola</name>
    <dbReference type="NCBI Taxonomy" id="2506422"/>
    <lineage>
        <taxon>Bacteria</taxon>
        <taxon>Pseudomonadati</taxon>
        <taxon>Bacteroidota</taxon>
        <taxon>Flavobacteriia</taxon>
        <taxon>Flavobacteriales</taxon>
        <taxon>Flavobacteriaceae</taxon>
        <taxon>Flavobacterium</taxon>
    </lineage>
</organism>
<dbReference type="OrthoDB" id="1376254at2"/>
<evidence type="ECO:0000256" key="5">
    <source>
        <dbReference type="ARBA" id="ARBA00023136"/>
    </source>
</evidence>
<dbReference type="RefSeq" id="WP_129435712.1">
    <property type="nucleotide sequence ID" value="NZ_SBKO01000002.1"/>
</dbReference>
<dbReference type="GO" id="GO:0016020">
    <property type="term" value="C:membrane"/>
    <property type="evidence" value="ECO:0007669"/>
    <property type="project" value="UniProtKB-SubCell"/>
</dbReference>
<feature type="transmembrane region" description="Helical" evidence="6">
    <location>
        <begin position="62"/>
        <end position="80"/>
    </location>
</feature>
<proteinExistence type="inferred from homology"/>
<feature type="transmembrane region" description="Helical" evidence="6">
    <location>
        <begin position="38"/>
        <end position="55"/>
    </location>
</feature>
<evidence type="ECO:0000256" key="4">
    <source>
        <dbReference type="ARBA" id="ARBA00022989"/>
    </source>
</evidence>